<sequence length="1410" mass="153413">MPLFLICTLLFVCVVSVVLLWVIWDQSGKISRYSILLRTIDITLQTNFARLQFELTKPLHLSSYLALMDGNSERTKPDAFILEALSLLKTYPNLGFVGFANTTGHIVGIRQLNQSSMELLLSGPTGAGEDVNIYSIDPESGRILGLIRSRAFDPRQELWYMIGRRSAEPIYVPITPAHLTQQLTEKCFGDTIALPANSSHNELVRTSARIALETYGSYLNIPVAPQSGQLHMTINGTRYHVRAMRILVVPGIDWILILAIPPTPAEIHYSRLRTVAIVLSGAAVFLTLLGGLAVAKIIRDSLSDLRRQLQFVTRQSPGPPHPPIPPPELGGDPAAAGAAPPVRRRWGKPCFPIKIRFREVVETEAIISLLQRAVTLMYRYLPPTLARLLMEQPATQPILAGMEERRLTVLFVDIQRFTALAEKLSPEELFQVLNSILGAVSAVVNQHQGTIDKFMGDAVMVFWNAPFPQEHHERLACECALDIVEAIKNLPRPPDVPPLRVRVGIHTGQSLVGNVGAQPLRMDYTVLSDTVNCASRLEDFNRVLGTCILISEEVARAVPDMHIRPLGKGGDVSRARLDHRGFICIFFSFCGDVCAYFKNRRQGMPIFELVGASLAAASPEERRLTELQQALIGALRGSDFRRAVDLAEEIEEEWPHYLPARLQARNARRRLQAALERERRGPTAGATPTIQLGPATAAAAGAAVEGAEIPDDGLKKYNFGDLNSRGVPAASAGKPSQLAMSGSVYFTRADPRGVIKAKKQIDERRIAIASDLSEDPHQFLKIEGKRMKVYLDTTAYQSQQDENAMVRWQPDTLIDRFDVRLLVSSLPERRAPKVPRDRKLEGWIHYEAYRCVVEHLRDKLSEVQALEHVQKLDQKGQHSNKNTLPPIKIPSEATGPTYAAVGFNYGTNLPVPAPSRGDESAGTHEQPGEGSSEVHALPGVVLVIPAVYDTRDGWLMEVVIPELIAGAPEELSGETLDAVAKQFGIPRFNIMCAIDPFKEPIVEPTIAKPRPWQQASRRERAHLMEVDRILRYRRERQARHGPGHQMTDDDYLPEYQLSSDEDEDEAQDSPATSDHGPSKAPAPVAGSSRPRRGDELFLLPGRAAPAAAARGQLDEPDPADDPAPTTGGLVLPPGCGLSLQDEPPAPVGLVLPPGCGGGPSATASARTGPAPIMRPFPAGPRRIAIARPDEDPAGWEPDEEPPRPTPSGSATRLLPPRPSLATCDAEDAPSTCAAPAGPPRRTAPAPSGPASPEEVGMPLGSHGPPAGSCLTVDLFREPGEPLSRAAFAKRVDAACNRRPAAAGPATEQLTPGEGQTASVGGAGQQKPTGEGEEDEEEAAAGPSLEELAARRRRRIQERLAQVLGTFPTSSSPSQPQPQVAFYAYSSGTRHHASRLNAPAIHSLKHLHLLS</sequence>
<evidence type="ECO:0000313" key="4">
    <source>
        <dbReference type="EMBL" id="KAJ4461576.1"/>
    </source>
</evidence>
<feature type="compositionally biased region" description="Low complexity" evidence="1">
    <location>
        <begin position="1233"/>
        <end position="1252"/>
    </location>
</feature>
<organism evidence="4 5">
    <name type="scientific">Paratrimastix pyriformis</name>
    <dbReference type="NCBI Taxonomy" id="342808"/>
    <lineage>
        <taxon>Eukaryota</taxon>
        <taxon>Metamonada</taxon>
        <taxon>Preaxostyla</taxon>
        <taxon>Paratrimastigidae</taxon>
        <taxon>Paratrimastix</taxon>
    </lineage>
</organism>
<keyword evidence="2" id="KW-0472">Membrane</keyword>
<evidence type="ECO:0000259" key="3">
    <source>
        <dbReference type="PROSITE" id="PS50125"/>
    </source>
</evidence>
<comment type="caution">
    <text evidence="4">The sequence shown here is derived from an EMBL/GenBank/DDBJ whole genome shotgun (WGS) entry which is preliminary data.</text>
</comment>
<reference evidence="4" key="1">
    <citation type="journal article" date="2022" name="bioRxiv">
        <title>Genomics of Preaxostyla Flagellates Illuminates Evolutionary Transitions and the Path Towards Mitochondrial Loss.</title>
        <authorList>
            <person name="Novak L.V.F."/>
            <person name="Treitli S.C."/>
            <person name="Pyrih J."/>
            <person name="Halakuc P."/>
            <person name="Pipaliya S.V."/>
            <person name="Vacek V."/>
            <person name="Brzon O."/>
            <person name="Soukal P."/>
            <person name="Eme L."/>
            <person name="Dacks J.B."/>
            <person name="Karnkowska A."/>
            <person name="Elias M."/>
            <person name="Hampl V."/>
        </authorList>
    </citation>
    <scope>NUCLEOTIDE SEQUENCE</scope>
    <source>
        <strain evidence="4">RCP-MX</strain>
    </source>
</reference>
<name>A0ABQ8UR01_9EUKA</name>
<feature type="compositionally biased region" description="Low complexity" evidence="1">
    <location>
        <begin position="1098"/>
        <end position="1111"/>
    </location>
</feature>
<dbReference type="Gene3D" id="3.30.70.1230">
    <property type="entry name" value="Nucleotide cyclase"/>
    <property type="match status" value="1"/>
</dbReference>
<dbReference type="Pfam" id="PF09750">
    <property type="entry name" value="DRY_EERY"/>
    <property type="match status" value="1"/>
</dbReference>
<dbReference type="InterPro" id="IPR050697">
    <property type="entry name" value="Adenylyl/Guanylyl_Cyclase_3/4"/>
</dbReference>
<dbReference type="InterPro" id="IPR019147">
    <property type="entry name" value="SWAP_N_domain"/>
</dbReference>
<accession>A0ABQ8UR01</accession>
<feature type="compositionally biased region" description="Polar residues" evidence="1">
    <location>
        <begin position="1307"/>
        <end position="1318"/>
    </location>
</feature>
<feature type="region of interest" description="Disordered" evidence="1">
    <location>
        <begin position="313"/>
        <end position="341"/>
    </location>
</feature>
<keyword evidence="2" id="KW-0812">Transmembrane</keyword>
<proteinExistence type="predicted"/>
<feature type="compositionally biased region" description="Pro residues" evidence="1">
    <location>
        <begin position="317"/>
        <end position="328"/>
    </location>
</feature>
<dbReference type="InterPro" id="IPR001054">
    <property type="entry name" value="A/G_cyclase"/>
</dbReference>
<feature type="domain" description="Guanylate cyclase" evidence="3">
    <location>
        <begin position="408"/>
        <end position="538"/>
    </location>
</feature>
<gene>
    <name evidence="4" type="ORF">PAPYR_2174</name>
</gene>
<dbReference type="CDD" id="cd07302">
    <property type="entry name" value="CHD"/>
    <property type="match status" value="1"/>
</dbReference>
<dbReference type="SMART" id="SM01141">
    <property type="entry name" value="DRY_EERY"/>
    <property type="match status" value="1"/>
</dbReference>
<feature type="region of interest" description="Disordered" evidence="1">
    <location>
        <begin position="1058"/>
        <end position="1272"/>
    </location>
</feature>
<feature type="region of interest" description="Disordered" evidence="1">
    <location>
        <begin position="909"/>
        <end position="932"/>
    </location>
</feature>
<keyword evidence="5" id="KW-1185">Reference proteome</keyword>
<dbReference type="Pfam" id="PF00211">
    <property type="entry name" value="Guanylate_cyc"/>
    <property type="match status" value="1"/>
</dbReference>
<evidence type="ECO:0000256" key="1">
    <source>
        <dbReference type="SAM" id="MobiDB-lite"/>
    </source>
</evidence>
<dbReference type="EMBL" id="JAPMOS010000007">
    <property type="protein sequence ID" value="KAJ4461576.1"/>
    <property type="molecule type" value="Genomic_DNA"/>
</dbReference>
<feature type="transmembrane region" description="Helical" evidence="2">
    <location>
        <begin position="275"/>
        <end position="298"/>
    </location>
</feature>
<keyword evidence="2" id="KW-1133">Transmembrane helix</keyword>
<evidence type="ECO:0000313" key="5">
    <source>
        <dbReference type="Proteomes" id="UP001141327"/>
    </source>
</evidence>
<dbReference type="PANTHER" id="PTHR43081">
    <property type="entry name" value="ADENYLATE CYCLASE, TERMINAL-DIFFERENTIATION SPECIFIC-RELATED"/>
    <property type="match status" value="1"/>
</dbReference>
<dbReference type="PANTHER" id="PTHR43081:SF1">
    <property type="entry name" value="ADENYLATE CYCLASE, TERMINAL-DIFFERENTIATION SPECIFIC"/>
    <property type="match status" value="1"/>
</dbReference>
<dbReference type="SUPFAM" id="SSF55073">
    <property type="entry name" value="Nucleotide cyclase"/>
    <property type="match status" value="1"/>
</dbReference>
<dbReference type="SMART" id="SM00044">
    <property type="entry name" value="CYCc"/>
    <property type="match status" value="1"/>
</dbReference>
<feature type="region of interest" description="Disordered" evidence="1">
    <location>
        <begin position="1298"/>
        <end position="1352"/>
    </location>
</feature>
<dbReference type="Proteomes" id="UP001141327">
    <property type="component" value="Unassembled WGS sequence"/>
</dbReference>
<dbReference type="PROSITE" id="PS50125">
    <property type="entry name" value="GUANYLATE_CYCLASE_2"/>
    <property type="match status" value="1"/>
</dbReference>
<protein>
    <submittedName>
        <fullName evidence="4">Adenylate cyclase</fullName>
    </submittedName>
</protein>
<dbReference type="InterPro" id="IPR029787">
    <property type="entry name" value="Nucleotide_cyclase"/>
</dbReference>
<feature type="compositionally biased region" description="Low complexity" evidence="1">
    <location>
        <begin position="329"/>
        <end position="341"/>
    </location>
</feature>
<evidence type="ECO:0000256" key="2">
    <source>
        <dbReference type="SAM" id="Phobius"/>
    </source>
</evidence>